<dbReference type="AlphaFoldDB" id="A0A366FUQ8"/>
<reference evidence="14 15" key="1">
    <citation type="submission" date="2018-06" db="EMBL/GenBank/DDBJ databases">
        <title>Genomic Encyclopedia of Type Strains, Phase IV (KMG-IV): sequencing the most valuable type-strain genomes for metagenomic binning, comparative biology and taxonomic classification.</title>
        <authorList>
            <person name="Goeker M."/>
        </authorList>
    </citation>
    <scope>NUCLEOTIDE SEQUENCE [LARGE SCALE GENOMIC DNA]</scope>
    <source>
        <strain evidence="14 15">DSM 24875</strain>
    </source>
</reference>
<dbReference type="SUPFAM" id="SSF55785">
    <property type="entry name" value="PYP-like sensor domain (PAS domain)"/>
    <property type="match status" value="3"/>
</dbReference>
<evidence type="ECO:0000256" key="7">
    <source>
        <dbReference type="ARBA" id="ARBA00022840"/>
    </source>
</evidence>
<evidence type="ECO:0000256" key="4">
    <source>
        <dbReference type="ARBA" id="ARBA00022679"/>
    </source>
</evidence>
<dbReference type="Pfam" id="PF02518">
    <property type="entry name" value="HATPase_c"/>
    <property type="match status" value="1"/>
</dbReference>
<keyword evidence="8" id="KW-0902">Two-component regulatory system</keyword>
<keyword evidence="5" id="KW-0547">Nucleotide-binding</keyword>
<dbReference type="InterPro" id="IPR000700">
    <property type="entry name" value="PAS-assoc_C"/>
</dbReference>
<evidence type="ECO:0000313" key="14">
    <source>
        <dbReference type="EMBL" id="RBP18404.1"/>
    </source>
</evidence>
<dbReference type="Gene3D" id="3.30.450.20">
    <property type="entry name" value="PAS domain"/>
    <property type="match status" value="3"/>
</dbReference>
<dbReference type="InterPro" id="IPR001610">
    <property type="entry name" value="PAC"/>
</dbReference>
<keyword evidence="3" id="KW-0597">Phosphoprotein</keyword>
<dbReference type="Gene3D" id="1.20.5.1930">
    <property type="match status" value="1"/>
</dbReference>
<comment type="caution">
    <text evidence="14">The sequence shown here is derived from an EMBL/GenBank/DDBJ whole genome shotgun (WGS) entry which is preliminary data.</text>
</comment>
<dbReference type="SMART" id="SM00091">
    <property type="entry name" value="PAS"/>
    <property type="match status" value="1"/>
</dbReference>
<feature type="region of interest" description="Disordered" evidence="10">
    <location>
        <begin position="360"/>
        <end position="383"/>
    </location>
</feature>
<dbReference type="PANTHER" id="PTHR24421">
    <property type="entry name" value="NITRATE/NITRITE SENSOR PROTEIN NARX-RELATED"/>
    <property type="match status" value="1"/>
</dbReference>
<dbReference type="Proteomes" id="UP000253529">
    <property type="component" value="Unassembled WGS sequence"/>
</dbReference>
<dbReference type="PANTHER" id="PTHR24421:SF10">
    <property type="entry name" value="NITRATE_NITRITE SENSOR PROTEIN NARQ"/>
    <property type="match status" value="1"/>
</dbReference>
<comment type="catalytic activity">
    <reaction evidence="1">
        <text>ATP + protein L-histidine = ADP + protein N-phospho-L-histidine.</text>
        <dbReference type="EC" id="2.7.13.3"/>
    </reaction>
</comment>
<dbReference type="CDD" id="cd16917">
    <property type="entry name" value="HATPase_UhpB-NarQ-NarX-like"/>
    <property type="match status" value="1"/>
</dbReference>
<dbReference type="Gene3D" id="3.30.565.10">
    <property type="entry name" value="Histidine kinase-like ATPase, C-terminal domain"/>
    <property type="match status" value="1"/>
</dbReference>
<dbReference type="InterPro" id="IPR036890">
    <property type="entry name" value="HATPase_C_sf"/>
</dbReference>
<dbReference type="GO" id="GO:0005524">
    <property type="term" value="F:ATP binding"/>
    <property type="evidence" value="ECO:0007669"/>
    <property type="project" value="UniProtKB-KW"/>
</dbReference>
<dbReference type="InterPro" id="IPR003594">
    <property type="entry name" value="HATPase_dom"/>
</dbReference>
<dbReference type="SMART" id="SM00387">
    <property type="entry name" value="HATPase_c"/>
    <property type="match status" value="1"/>
</dbReference>
<dbReference type="InterPro" id="IPR011712">
    <property type="entry name" value="Sig_transdc_His_kin_sub3_dim/P"/>
</dbReference>
<dbReference type="InterPro" id="IPR000014">
    <property type="entry name" value="PAS"/>
</dbReference>
<evidence type="ECO:0000256" key="1">
    <source>
        <dbReference type="ARBA" id="ARBA00000085"/>
    </source>
</evidence>
<dbReference type="EC" id="2.7.13.3" evidence="2"/>
<evidence type="ECO:0000259" key="13">
    <source>
        <dbReference type="PROSITE" id="PS50113"/>
    </source>
</evidence>
<dbReference type="InterPro" id="IPR005467">
    <property type="entry name" value="His_kinase_dom"/>
</dbReference>
<dbReference type="CDD" id="cd00130">
    <property type="entry name" value="PAS"/>
    <property type="match status" value="1"/>
</dbReference>
<keyword evidence="6" id="KW-0418">Kinase</keyword>
<dbReference type="Pfam" id="PF12860">
    <property type="entry name" value="PAS_7"/>
    <property type="match status" value="2"/>
</dbReference>
<dbReference type="SUPFAM" id="SSF55874">
    <property type="entry name" value="ATPase domain of HSP90 chaperone/DNA topoisomerase II/histidine kinase"/>
    <property type="match status" value="1"/>
</dbReference>
<dbReference type="NCBIfam" id="TIGR00229">
    <property type="entry name" value="sensory_box"/>
    <property type="match status" value="1"/>
</dbReference>
<evidence type="ECO:0000256" key="9">
    <source>
        <dbReference type="SAM" id="Coils"/>
    </source>
</evidence>
<evidence type="ECO:0000256" key="2">
    <source>
        <dbReference type="ARBA" id="ARBA00012438"/>
    </source>
</evidence>
<evidence type="ECO:0000313" key="15">
    <source>
        <dbReference type="Proteomes" id="UP000253529"/>
    </source>
</evidence>
<feature type="domain" description="Histidine kinase" evidence="11">
    <location>
        <begin position="438"/>
        <end position="630"/>
    </location>
</feature>
<sequence length="634" mass="68870">MRNRPKSIRPSRRESAIASKAACAGAPHRPAAGTTGGLAAFVAQAPNAMAMFDRDMRYVAASPKWLARHGLQACPAGRSHYEDLPNFPEAWKAAHRRSLAGAIEAAEEQRLVDADGRACWVRWLTRPWRDGAGEISGIVIAGEEVTDRVEAQKRASDLARRAQEAERHLTEALDAIPEGFAIYDADDRLLVVNRAMRAMYGLGDGDLTGARFEDLLRAAVARGIVGHAVTDTEAWVRERLERHRKPCGAVELRLLDGRWLLGEERRTPDGGVVAIRTDITELKTRQGELAQKNALLETTLLNIGEGIAVFDANRKLLVGNNDLVARLLDAPPELVRPGAALDDLVRLRAERGGDGEIGFPSLVDAPAGASGKGGPLTTRGRVPDGRTIETRANAMPDGGIVLVFRDVTDLADREARLAEVQREIVVRQEAERQRIARELHDSLGQYLAAITIRIGLLTRIAADEPPLLSGLADLKDLTATVAAEVTRLAWELRPIALDDIGLEAALRRLADEWERTSGLHFDLHLDLDRRLSNEVETTLYRALQEGITNVVKHAGARTVGVILKASAHDVFMVVEDDGIGFDPERVGQATAPRLGLLGIRERLAAIGGSVEIESRPGKGTTLIMRAPVDRPAAS</sequence>
<dbReference type="InterPro" id="IPR035965">
    <property type="entry name" value="PAS-like_dom_sf"/>
</dbReference>
<evidence type="ECO:0000256" key="10">
    <source>
        <dbReference type="SAM" id="MobiDB-lite"/>
    </source>
</evidence>
<keyword evidence="7" id="KW-0067">ATP-binding</keyword>
<evidence type="ECO:0000259" key="12">
    <source>
        <dbReference type="PROSITE" id="PS50112"/>
    </source>
</evidence>
<gene>
    <name evidence="14" type="ORF">DFR50_101352</name>
</gene>
<organism evidence="14 15">
    <name type="scientific">Roseiarcus fermentans</name>
    <dbReference type="NCBI Taxonomy" id="1473586"/>
    <lineage>
        <taxon>Bacteria</taxon>
        <taxon>Pseudomonadati</taxon>
        <taxon>Pseudomonadota</taxon>
        <taxon>Alphaproteobacteria</taxon>
        <taxon>Hyphomicrobiales</taxon>
        <taxon>Roseiarcaceae</taxon>
        <taxon>Roseiarcus</taxon>
    </lineage>
</organism>
<dbReference type="InterPro" id="IPR050482">
    <property type="entry name" value="Sensor_HK_TwoCompSys"/>
</dbReference>
<dbReference type="PROSITE" id="PS50113">
    <property type="entry name" value="PAC"/>
    <property type="match status" value="1"/>
</dbReference>
<dbReference type="Pfam" id="PF07730">
    <property type="entry name" value="HisKA_3"/>
    <property type="match status" value="1"/>
</dbReference>
<evidence type="ECO:0000256" key="3">
    <source>
        <dbReference type="ARBA" id="ARBA00022553"/>
    </source>
</evidence>
<name>A0A366FUQ8_9HYPH</name>
<feature type="domain" description="PAS" evidence="12">
    <location>
        <begin position="165"/>
        <end position="209"/>
    </location>
</feature>
<dbReference type="SMART" id="SM00086">
    <property type="entry name" value="PAC"/>
    <property type="match status" value="3"/>
</dbReference>
<dbReference type="Pfam" id="PF08448">
    <property type="entry name" value="PAS_4"/>
    <property type="match status" value="1"/>
</dbReference>
<dbReference type="RefSeq" id="WP_113887439.1">
    <property type="nucleotide sequence ID" value="NZ_QNRK01000001.1"/>
</dbReference>
<keyword evidence="9" id="KW-0175">Coiled coil</keyword>
<evidence type="ECO:0000259" key="11">
    <source>
        <dbReference type="PROSITE" id="PS50109"/>
    </source>
</evidence>
<keyword evidence="4" id="KW-0808">Transferase</keyword>
<dbReference type="GO" id="GO:0016020">
    <property type="term" value="C:membrane"/>
    <property type="evidence" value="ECO:0007669"/>
    <property type="project" value="InterPro"/>
</dbReference>
<protein>
    <recommendedName>
        <fullName evidence="2">histidine kinase</fullName>
        <ecNumber evidence="2">2.7.13.3</ecNumber>
    </recommendedName>
</protein>
<dbReference type="InterPro" id="IPR013656">
    <property type="entry name" value="PAS_4"/>
</dbReference>
<feature type="coiled-coil region" evidence="9">
    <location>
        <begin position="148"/>
        <end position="175"/>
    </location>
</feature>
<accession>A0A366FUQ8</accession>
<keyword evidence="15" id="KW-1185">Reference proteome</keyword>
<dbReference type="PROSITE" id="PS50109">
    <property type="entry name" value="HIS_KIN"/>
    <property type="match status" value="1"/>
</dbReference>
<evidence type="ECO:0000256" key="6">
    <source>
        <dbReference type="ARBA" id="ARBA00022777"/>
    </source>
</evidence>
<evidence type="ECO:0000256" key="5">
    <source>
        <dbReference type="ARBA" id="ARBA00022741"/>
    </source>
</evidence>
<feature type="domain" description="PAC" evidence="13">
    <location>
        <begin position="105"/>
        <end position="157"/>
    </location>
</feature>
<evidence type="ECO:0000256" key="8">
    <source>
        <dbReference type="ARBA" id="ARBA00023012"/>
    </source>
</evidence>
<dbReference type="PROSITE" id="PS50112">
    <property type="entry name" value="PAS"/>
    <property type="match status" value="1"/>
</dbReference>
<dbReference type="EMBL" id="QNRK01000001">
    <property type="protein sequence ID" value="RBP18404.1"/>
    <property type="molecule type" value="Genomic_DNA"/>
</dbReference>
<dbReference type="GO" id="GO:0046983">
    <property type="term" value="F:protein dimerization activity"/>
    <property type="evidence" value="ECO:0007669"/>
    <property type="project" value="InterPro"/>
</dbReference>
<dbReference type="GO" id="GO:0000155">
    <property type="term" value="F:phosphorelay sensor kinase activity"/>
    <property type="evidence" value="ECO:0007669"/>
    <property type="project" value="InterPro"/>
</dbReference>
<proteinExistence type="predicted"/>